<sequence length="307" mass="34521">MDLKEFDLNLLLIFDLMFKEKKVSTVADALGVSQPAISRSLKRLRELLGDELFYRTSTGMEPTAYALHMAEPIACALSSLSAALSDGVPFDPRSSKKEFIIRMSDIGEIYILPRLMRVLAEEAPGVSITIMRGNNESLKSDMESGRIDLAIGLIEGLEAGFFRRQLYEQGYVCVFRKDHPLAQKELTLMDFSEAEHIIVTAAGSGHAKVDEIIEKQGIKRKVKLRIPQYASLEYLLKSSDLIATVPEALIQPNLFPLALDYSEHPVPLPRLSIDLFWHARLHRDPATQWLRNVIAIQCELPRICSNN</sequence>
<dbReference type="GO" id="GO:0003700">
    <property type="term" value="F:DNA-binding transcription factor activity"/>
    <property type="evidence" value="ECO:0007669"/>
    <property type="project" value="InterPro"/>
</dbReference>
<dbReference type="InterPro" id="IPR005119">
    <property type="entry name" value="LysR_subst-bd"/>
</dbReference>
<dbReference type="GO" id="GO:0003677">
    <property type="term" value="F:DNA binding"/>
    <property type="evidence" value="ECO:0007669"/>
    <property type="project" value="UniProtKB-KW"/>
</dbReference>
<dbReference type="InterPro" id="IPR000847">
    <property type="entry name" value="LysR_HTH_N"/>
</dbReference>
<keyword evidence="2" id="KW-0805">Transcription regulation</keyword>
<protein>
    <submittedName>
        <fullName evidence="6">LysR family transcriptional regulator</fullName>
    </submittedName>
</protein>
<keyword evidence="3" id="KW-0238">DNA-binding</keyword>
<dbReference type="InterPro" id="IPR050389">
    <property type="entry name" value="LysR-type_TF"/>
</dbReference>
<dbReference type="AlphaFoldDB" id="A0A6G6ISR8"/>
<evidence type="ECO:0000313" key="6">
    <source>
        <dbReference type="EMBL" id="QIE86099.1"/>
    </source>
</evidence>
<dbReference type="PANTHER" id="PTHR30118:SF15">
    <property type="entry name" value="TRANSCRIPTIONAL REGULATORY PROTEIN"/>
    <property type="match status" value="1"/>
</dbReference>
<dbReference type="RefSeq" id="WP_024767702.1">
    <property type="nucleotide sequence ID" value="NZ_CP049140.1"/>
</dbReference>
<dbReference type="KEGG" id="pnt:G5B91_07405"/>
<keyword evidence="4" id="KW-0804">Transcription</keyword>
<evidence type="ECO:0000256" key="2">
    <source>
        <dbReference type="ARBA" id="ARBA00023015"/>
    </source>
</evidence>
<dbReference type="Gene3D" id="3.40.190.10">
    <property type="entry name" value="Periplasmic binding protein-like II"/>
    <property type="match status" value="2"/>
</dbReference>
<dbReference type="CDD" id="cd08459">
    <property type="entry name" value="PBP2_DntR_NahR_LinR_like"/>
    <property type="match status" value="1"/>
</dbReference>
<dbReference type="InterPro" id="IPR036388">
    <property type="entry name" value="WH-like_DNA-bd_sf"/>
</dbReference>
<evidence type="ECO:0000256" key="1">
    <source>
        <dbReference type="ARBA" id="ARBA00009437"/>
    </source>
</evidence>
<dbReference type="Pfam" id="PF03466">
    <property type="entry name" value="LysR_substrate"/>
    <property type="match status" value="1"/>
</dbReference>
<evidence type="ECO:0000256" key="4">
    <source>
        <dbReference type="ARBA" id="ARBA00023163"/>
    </source>
</evidence>
<reference evidence="6 7" key="1">
    <citation type="submission" date="2020-02" db="EMBL/GenBank/DDBJ databases">
        <title>Integrative conjugative elements (ICEs) and plasmids drive adaptation of Pseudomonas nitroreducens strain HBP1 to wastewater environment.</title>
        <authorList>
            <person name="Sentchilo V."/>
            <person name="Carraro N."/>
            <person name="Bertelli C."/>
            <person name="van der Meer J.R."/>
        </authorList>
    </citation>
    <scope>NUCLEOTIDE SEQUENCE [LARGE SCALE GENOMIC DNA]</scope>
    <source>
        <strain evidence="6 7">HBP1</strain>
    </source>
</reference>
<dbReference type="SUPFAM" id="SSF53850">
    <property type="entry name" value="Periplasmic binding protein-like II"/>
    <property type="match status" value="1"/>
</dbReference>
<dbReference type="EMBL" id="CP049140">
    <property type="protein sequence ID" value="QIE86099.1"/>
    <property type="molecule type" value="Genomic_DNA"/>
</dbReference>
<dbReference type="Gene3D" id="1.10.10.10">
    <property type="entry name" value="Winged helix-like DNA-binding domain superfamily/Winged helix DNA-binding domain"/>
    <property type="match status" value="1"/>
</dbReference>
<dbReference type="Proteomes" id="UP000501063">
    <property type="component" value="Chromosome"/>
</dbReference>
<evidence type="ECO:0000256" key="3">
    <source>
        <dbReference type="ARBA" id="ARBA00023125"/>
    </source>
</evidence>
<gene>
    <name evidence="6" type="ORF">G5B91_07405</name>
</gene>
<comment type="similarity">
    <text evidence="1">Belongs to the LysR transcriptional regulatory family.</text>
</comment>
<dbReference type="PRINTS" id="PR00039">
    <property type="entry name" value="HTHLYSR"/>
</dbReference>
<dbReference type="SUPFAM" id="SSF46785">
    <property type="entry name" value="Winged helix' DNA-binding domain"/>
    <property type="match status" value="1"/>
</dbReference>
<feature type="domain" description="HTH lysR-type" evidence="5">
    <location>
        <begin position="6"/>
        <end position="63"/>
    </location>
</feature>
<evidence type="ECO:0000313" key="7">
    <source>
        <dbReference type="Proteomes" id="UP000501063"/>
    </source>
</evidence>
<evidence type="ECO:0000259" key="5">
    <source>
        <dbReference type="PROSITE" id="PS50931"/>
    </source>
</evidence>
<dbReference type="Pfam" id="PF00126">
    <property type="entry name" value="HTH_1"/>
    <property type="match status" value="1"/>
</dbReference>
<dbReference type="PANTHER" id="PTHR30118">
    <property type="entry name" value="HTH-TYPE TRANSCRIPTIONAL REGULATOR LEUO-RELATED"/>
    <property type="match status" value="1"/>
</dbReference>
<accession>A0A6G6ISR8</accession>
<dbReference type="PROSITE" id="PS50931">
    <property type="entry name" value="HTH_LYSR"/>
    <property type="match status" value="1"/>
</dbReference>
<dbReference type="InterPro" id="IPR036390">
    <property type="entry name" value="WH_DNA-bd_sf"/>
</dbReference>
<organism evidence="6 7">
    <name type="scientific">Pseudomonas nitroreducens</name>
    <dbReference type="NCBI Taxonomy" id="46680"/>
    <lineage>
        <taxon>Bacteria</taxon>
        <taxon>Pseudomonadati</taxon>
        <taxon>Pseudomonadota</taxon>
        <taxon>Gammaproteobacteria</taxon>
        <taxon>Pseudomonadales</taxon>
        <taxon>Pseudomonadaceae</taxon>
        <taxon>Pseudomonas</taxon>
    </lineage>
</organism>
<proteinExistence type="inferred from homology"/>
<name>A0A6G6ISR8_PSENT</name>